<dbReference type="Proteomes" id="UP001597018">
    <property type="component" value="Unassembled WGS sequence"/>
</dbReference>
<dbReference type="InterPro" id="IPR016163">
    <property type="entry name" value="Ald_DH_C"/>
</dbReference>
<organism evidence="5 6">
    <name type="scientific">Saccharopolyspora rosea</name>
    <dbReference type="NCBI Taxonomy" id="524884"/>
    <lineage>
        <taxon>Bacteria</taxon>
        <taxon>Bacillati</taxon>
        <taxon>Actinomycetota</taxon>
        <taxon>Actinomycetes</taxon>
        <taxon>Pseudonocardiales</taxon>
        <taxon>Pseudonocardiaceae</taxon>
        <taxon>Saccharopolyspora</taxon>
    </lineage>
</organism>
<protein>
    <submittedName>
        <fullName evidence="5">Aldehyde dehydrogenase family protein</fullName>
    </submittedName>
</protein>
<keyword evidence="1 3" id="KW-0560">Oxidoreductase</keyword>
<name>A0ABW3FNA0_9PSEU</name>
<evidence type="ECO:0000259" key="4">
    <source>
        <dbReference type="Pfam" id="PF00171"/>
    </source>
</evidence>
<dbReference type="Pfam" id="PF00171">
    <property type="entry name" value="Aldedh"/>
    <property type="match status" value="1"/>
</dbReference>
<dbReference type="SUPFAM" id="SSF53720">
    <property type="entry name" value="ALDH-like"/>
    <property type="match status" value="1"/>
</dbReference>
<gene>
    <name evidence="5" type="ORF">ACFQ16_07505</name>
</gene>
<comment type="caution">
    <text evidence="5">The sequence shown here is derived from an EMBL/GenBank/DDBJ whole genome shotgun (WGS) entry which is preliminary data.</text>
</comment>
<dbReference type="InterPro" id="IPR015590">
    <property type="entry name" value="Aldehyde_DH_dom"/>
</dbReference>
<sequence>MPEQTTQDWTRRAARLRPRTEAVIAGKPVPAADRRTFDTVNPATGEVLAAVAACGPAEADAAVAAARAAFDGTGWAQDAQLRKRVLLAVADAIEEHAAELALLESLDMGKPVREALAVDVPGSAATFRWYAEAIDKCCGEVVPTGPGDHAWVDRLPVGVVAAVVPWNYPLEIASWKLAPALAAGNTAVLKPAEQSPLSALLLAELAAHAGMPDGVLNVLPGLGPEAGRALGEHRDVDCVAFTGSTEVGRRFLAYSAESNGKPVWLEMGGKSPNIVFADADLDAAADKACFGAFYNAGQVCSSNSRLLVHRSVQDELVQRIVRHAARYRPGNPLDPDCGIGAMVSAEHADRVLGYLAEGRRTAETACGGRGLTVDGRGSFIEPTVFTGADNGMRIAREEIFGPVLTVIGFDTEEEAVELAADSRYALAASVWTGDLARAHRVASRLRVGTVSVNTVDALSVLAPFGGFGDSGFGRDLSLHAIEKFTGLRTTWLKY</sequence>
<dbReference type="RefSeq" id="WP_263252550.1">
    <property type="nucleotide sequence ID" value="NZ_BAABLT010000001.1"/>
</dbReference>
<dbReference type="InterPro" id="IPR029510">
    <property type="entry name" value="Ald_DH_CS_GLU"/>
</dbReference>
<dbReference type="InterPro" id="IPR016162">
    <property type="entry name" value="Ald_DH_N"/>
</dbReference>
<dbReference type="PROSITE" id="PS00687">
    <property type="entry name" value="ALDEHYDE_DEHYDR_GLU"/>
    <property type="match status" value="1"/>
</dbReference>
<reference evidence="6" key="1">
    <citation type="journal article" date="2019" name="Int. J. Syst. Evol. Microbiol.">
        <title>The Global Catalogue of Microorganisms (GCM) 10K type strain sequencing project: providing services to taxonomists for standard genome sequencing and annotation.</title>
        <authorList>
            <consortium name="The Broad Institute Genomics Platform"/>
            <consortium name="The Broad Institute Genome Sequencing Center for Infectious Disease"/>
            <person name="Wu L."/>
            <person name="Ma J."/>
        </authorList>
    </citation>
    <scope>NUCLEOTIDE SEQUENCE [LARGE SCALE GENOMIC DNA]</scope>
    <source>
        <strain evidence="6">CCUG 56401</strain>
    </source>
</reference>
<accession>A0ABW3FNA0</accession>
<comment type="similarity">
    <text evidence="3">Belongs to the aldehyde dehydrogenase family.</text>
</comment>
<proteinExistence type="inferred from homology"/>
<feature type="domain" description="Aldehyde dehydrogenase" evidence="4">
    <location>
        <begin position="32"/>
        <end position="489"/>
    </location>
</feature>
<keyword evidence="6" id="KW-1185">Reference proteome</keyword>
<dbReference type="Gene3D" id="3.40.605.10">
    <property type="entry name" value="Aldehyde Dehydrogenase, Chain A, domain 1"/>
    <property type="match status" value="1"/>
</dbReference>
<feature type="active site" evidence="2">
    <location>
        <position position="266"/>
    </location>
</feature>
<evidence type="ECO:0000256" key="3">
    <source>
        <dbReference type="RuleBase" id="RU003345"/>
    </source>
</evidence>
<evidence type="ECO:0000313" key="5">
    <source>
        <dbReference type="EMBL" id="MFD0919585.1"/>
    </source>
</evidence>
<evidence type="ECO:0000256" key="2">
    <source>
        <dbReference type="PROSITE-ProRule" id="PRU10007"/>
    </source>
</evidence>
<dbReference type="Gene3D" id="3.40.309.10">
    <property type="entry name" value="Aldehyde Dehydrogenase, Chain A, domain 2"/>
    <property type="match status" value="1"/>
</dbReference>
<evidence type="ECO:0000256" key="1">
    <source>
        <dbReference type="ARBA" id="ARBA00023002"/>
    </source>
</evidence>
<dbReference type="InterPro" id="IPR016161">
    <property type="entry name" value="Ald_DH/histidinol_DH"/>
</dbReference>
<dbReference type="EMBL" id="JBHTIW010000003">
    <property type="protein sequence ID" value="MFD0919585.1"/>
    <property type="molecule type" value="Genomic_DNA"/>
</dbReference>
<evidence type="ECO:0000313" key="6">
    <source>
        <dbReference type="Proteomes" id="UP001597018"/>
    </source>
</evidence>
<dbReference type="PANTHER" id="PTHR11699">
    <property type="entry name" value="ALDEHYDE DEHYDROGENASE-RELATED"/>
    <property type="match status" value="1"/>
</dbReference>